<dbReference type="OrthoDB" id="3989227at2759"/>
<dbReference type="SMART" id="SM00906">
    <property type="entry name" value="Fungal_trans"/>
    <property type="match status" value="1"/>
</dbReference>
<gene>
    <name evidence="6" type="ORF">H072_6534</name>
</gene>
<evidence type="ECO:0000313" key="6">
    <source>
        <dbReference type="EMBL" id="EPS39697.1"/>
    </source>
</evidence>
<evidence type="ECO:0000256" key="2">
    <source>
        <dbReference type="ARBA" id="ARBA00022723"/>
    </source>
</evidence>
<proteinExistence type="predicted"/>
<accession>S8BWJ5</accession>
<dbReference type="EMBL" id="AQGS01000457">
    <property type="protein sequence ID" value="EPS39697.1"/>
    <property type="molecule type" value="Genomic_DNA"/>
</dbReference>
<dbReference type="GO" id="GO:0005634">
    <property type="term" value="C:nucleus"/>
    <property type="evidence" value="ECO:0007669"/>
    <property type="project" value="UniProtKB-SubCell"/>
</dbReference>
<dbReference type="GO" id="GO:0006351">
    <property type="term" value="P:DNA-templated transcription"/>
    <property type="evidence" value="ECO:0007669"/>
    <property type="project" value="InterPro"/>
</dbReference>
<comment type="subcellular location">
    <subcellularLocation>
        <location evidence="1">Nucleus</location>
    </subcellularLocation>
</comment>
<dbReference type="OMA" id="IRCELWY"/>
<dbReference type="PANTHER" id="PTHR31001:SF50">
    <property type="entry name" value="ZN(II)2CYS6 TRANSCRIPTION FACTOR (EUROFUNG)"/>
    <property type="match status" value="1"/>
</dbReference>
<evidence type="ECO:0000256" key="3">
    <source>
        <dbReference type="ARBA" id="ARBA00023242"/>
    </source>
</evidence>
<dbReference type="PANTHER" id="PTHR31001">
    <property type="entry name" value="UNCHARACTERIZED TRANSCRIPTIONAL REGULATORY PROTEIN"/>
    <property type="match status" value="1"/>
</dbReference>
<dbReference type="AlphaFoldDB" id="S8BWJ5"/>
<comment type="caution">
    <text evidence="6">The sequence shown here is derived from an EMBL/GenBank/DDBJ whole genome shotgun (WGS) entry which is preliminary data.</text>
</comment>
<feature type="region of interest" description="Disordered" evidence="4">
    <location>
        <begin position="61"/>
        <end position="101"/>
    </location>
</feature>
<evidence type="ECO:0000256" key="4">
    <source>
        <dbReference type="SAM" id="MobiDB-lite"/>
    </source>
</evidence>
<feature type="domain" description="Xylanolytic transcriptional activator regulatory" evidence="5">
    <location>
        <begin position="306"/>
        <end position="380"/>
    </location>
</feature>
<dbReference type="GO" id="GO:0003677">
    <property type="term" value="F:DNA binding"/>
    <property type="evidence" value="ECO:0007669"/>
    <property type="project" value="InterPro"/>
</dbReference>
<feature type="compositionally biased region" description="Polar residues" evidence="4">
    <location>
        <begin position="61"/>
        <end position="72"/>
    </location>
</feature>
<dbReference type="eggNOG" id="ENOG502SI80">
    <property type="taxonomic scope" value="Eukaryota"/>
</dbReference>
<dbReference type="InterPro" id="IPR050613">
    <property type="entry name" value="Sec_Metabolite_Reg"/>
</dbReference>
<dbReference type="HOGENOM" id="CLU_004083_7_2_1"/>
<organism evidence="6 7">
    <name type="scientific">Dactylellina haptotyla (strain CBS 200.50)</name>
    <name type="common">Nematode-trapping fungus</name>
    <name type="synonym">Monacrosporium haptotylum</name>
    <dbReference type="NCBI Taxonomy" id="1284197"/>
    <lineage>
        <taxon>Eukaryota</taxon>
        <taxon>Fungi</taxon>
        <taxon>Dikarya</taxon>
        <taxon>Ascomycota</taxon>
        <taxon>Pezizomycotina</taxon>
        <taxon>Orbiliomycetes</taxon>
        <taxon>Orbiliales</taxon>
        <taxon>Orbiliaceae</taxon>
        <taxon>Dactylellina</taxon>
    </lineage>
</organism>
<dbReference type="GO" id="GO:0008270">
    <property type="term" value="F:zinc ion binding"/>
    <property type="evidence" value="ECO:0007669"/>
    <property type="project" value="InterPro"/>
</dbReference>
<dbReference type="STRING" id="1284197.S8BWJ5"/>
<evidence type="ECO:0000313" key="7">
    <source>
        <dbReference type="Proteomes" id="UP000015100"/>
    </source>
</evidence>
<dbReference type="InterPro" id="IPR007219">
    <property type="entry name" value="XnlR_reg_dom"/>
</dbReference>
<protein>
    <recommendedName>
        <fullName evidence="5">Xylanolytic transcriptional activator regulatory domain-containing protein</fullName>
    </recommendedName>
</protein>
<dbReference type="Proteomes" id="UP000015100">
    <property type="component" value="Unassembled WGS sequence"/>
</dbReference>
<keyword evidence="3" id="KW-0539">Nucleus</keyword>
<feature type="compositionally biased region" description="Low complexity" evidence="4">
    <location>
        <begin position="77"/>
        <end position="94"/>
    </location>
</feature>
<reference evidence="6 7" key="1">
    <citation type="journal article" date="2013" name="PLoS Genet.">
        <title>Genomic mechanisms accounting for the adaptation to parasitism in nematode-trapping fungi.</title>
        <authorList>
            <person name="Meerupati T."/>
            <person name="Andersson K.M."/>
            <person name="Friman E."/>
            <person name="Kumar D."/>
            <person name="Tunlid A."/>
            <person name="Ahren D."/>
        </authorList>
    </citation>
    <scope>NUCLEOTIDE SEQUENCE [LARGE SCALE GENOMIC DNA]</scope>
    <source>
        <strain evidence="6 7">CBS 200.50</strain>
    </source>
</reference>
<name>S8BWJ5_DACHA</name>
<reference evidence="7" key="2">
    <citation type="submission" date="2013-04" db="EMBL/GenBank/DDBJ databases">
        <title>Genomic mechanisms accounting for the adaptation to parasitism in nematode-trapping fungi.</title>
        <authorList>
            <person name="Ahren D.G."/>
        </authorList>
    </citation>
    <scope>NUCLEOTIDE SEQUENCE [LARGE SCALE GENOMIC DNA]</scope>
    <source>
        <strain evidence="7">CBS 200.50</strain>
    </source>
</reference>
<dbReference type="Pfam" id="PF04082">
    <property type="entry name" value="Fungal_trans"/>
    <property type="match status" value="1"/>
</dbReference>
<keyword evidence="7" id="KW-1185">Reference proteome</keyword>
<evidence type="ECO:0000256" key="1">
    <source>
        <dbReference type="ARBA" id="ARBA00004123"/>
    </source>
</evidence>
<keyword evidence="2" id="KW-0479">Metal-binding</keyword>
<evidence type="ECO:0000259" key="5">
    <source>
        <dbReference type="SMART" id="SM00906"/>
    </source>
</evidence>
<sequence>MLIGEATVSIFGVVKPAAAERLPRRGRVAGASQPATPKHEELLGRLRSLEAMVSELGSQVENAVTDKGSSGPESQEEISSTIESSTSSKGASSENVESASSQEFGEMVIQRNGELVVGDRFWTVFCGEVEHIFEAVRHPEPYDFEMHSPSESSGPVPPERSHSNYFNFLARQANAAAQYDLMHPSPHQMLFLWQTFVDDIDPLFKIVHVPSMTRLIRDLRGKYHSLGLGTEALIYAISFAAISILTEEDIALNFVAAKEQLTARYRQGTEQALEKAQILTTKDLSTLQALAIYVNVLENNDEYDAAWSLTGILVRVTIRLKLHRDGSKIPDLEPFETEMRRRIWWQICLIDSRVGSNGAPGLLISENVFNTRLPSNIDDADFNPKSASLPSYGDRKTDVTFFLIRCEIWRLSRQLTPILSKTQSSEIPLEQIARLFESAKTRIQKTYLDHLNIELPLDSFMITMAKLFFTRMHLCILEGMSSTSSNGPSSTNINSERILLHSITIVDCTYSLQNESSWSPWRWAIKAKAPPYIVLGTIFRLLLTQKWDSTCEKAWDVAAKYSDTIQKETPQYQQLMQLKALVEKRRSKRCSSSNFSTDGQSGHELSGITPEPQLALSQATVNLTITSTQNSSWGLNDDLSDLNLLTDVEMSMDWLSTPVEPWDFGDILDF</sequence>
<dbReference type="CDD" id="cd12148">
    <property type="entry name" value="fungal_TF_MHR"/>
    <property type="match status" value="1"/>
</dbReference>